<sequence length="269" mass="30678">MKKRIVAVNSNCYHGYSIDEAIDGIAKAGFNYIELTATKGWTEHVFPDMSFEELLRIKQKLNDNNIIPIGMSGHCNLMDTSRLVDFEKNIHLAHFYECKYIVSSIGEAHIEDKELASDEQLVNNIKSLLPLLTQYDMMLVLEVHGDHGSGVIIDEIVKKVDSPYVKVAYDTANAVFYGDVDVVKDMEACMDDIAYIHIKDKDGEQNVWNFPYLGKGYIPFNDIFELLKKHNNNAPFSIEIEFTQDGPKDLAEIDDAVMKSKEYLERYGY</sequence>
<dbReference type="InterPro" id="IPR013022">
    <property type="entry name" value="Xyl_isomerase-like_TIM-brl"/>
</dbReference>
<dbReference type="Gene3D" id="3.20.20.150">
    <property type="entry name" value="Divalent-metal-dependent TIM barrel enzymes"/>
    <property type="match status" value="1"/>
</dbReference>
<dbReference type="RefSeq" id="WP_307406864.1">
    <property type="nucleotide sequence ID" value="NZ_JAUSUR010000002.1"/>
</dbReference>
<evidence type="ECO:0000259" key="1">
    <source>
        <dbReference type="Pfam" id="PF01261"/>
    </source>
</evidence>
<dbReference type="InterPro" id="IPR036237">
    <property type="entry name" value="Xyl_isomerase-like_sf"/>
</dbReference>
<keyword evidence="3" id="KW-1185">Reference proteome</keyword>
<evidence type="ECO:0000313" key="3">
    <source>
        <dbReference type="Proteomes" id="UP001230220"/>
    </source>
</evidence>
<feature type="domain" description="Xylose isomerase-like TIM barrel" evidence="1">
    <location>
        <begin position="25"/>
        <end position="247"/>
    </location>
</feature>
<dbReference type="PANTHER" id="PTHR12110">
    <property type="entry name" value="HYDROXYPYRUVATE ISOMERASE"/>
    <property type="match status" value="1"/>
</dbReference>
<proteinExistence type="predicted"/>
<organism evidence="2 3">
    <name type="scientific">Breznakia pachnodae</name>
    <dbReference type="NCBI Taxonomy" id="265178"/>
    <lineage>
        <taxon>Bacteria</taxon>
        <taxon>Bacillati</taxon>
        <taxon>Bacillota</taxon>
        <taxon>Erysipelotrichia</taxon>
        <taxon>Erysipelotrichales</taxon>
        <taxon>Erysipelotrichaceae</taxon>
        <taxon>Breznakia</taxon>
    </lineage>
</organism>
<dbReference type="Pfam" id="PF01261">
    <property type="entry name" value="AP_endonuc_2"/>
    <property type="match status" value="1"/>
</dbReference>
<protein>
    <submittedName>
        <fullName evidence="2">Sugar phosphate isomerase/epimerase</fullName>
    </submittedName>
</protein>
<gene>
    <name evidence="2" type="ORF">J2S15_001483</name>
</gene>
<dbReference type="PANTHER" id="PTHR12110:SF41">
    <property type="entry name" value="INOSOSE DEHYDRATASE"/>
    <property type="match status" value="1"/>
</dbReference>
<dbReference type="GO" id="GO:0016853">
    <property type="term" value="F:isomerase activity"/>
    <property type="evidence" value="ECO:0007669"/>
    <property type="project" value="UniProtKB-KW"/>
</dbReference>
<dbReference type="InterPro" id="IPR050312">
    <property type="entry name" value="IolE/XylAMocC-like"/>
</dbReference>
<comment type="caution">
    <text evidence="2">The sequence shown here is derived from an EMBL/GenBank/DDBJ whole genome shotgun (WGS) entry which is preliminary data.</text>
</comment>
<accession>A0ABU0E1H9</accession>
<keyword evidence="2" id="KW-0413">Isomerase</keyword>
<dbReference type="EMBL" id="JAUSUR010000002">
    <property type="protein sequence ID" value="MDQ0360738.1"/>
    <property type="molecule type" value="Genomic_DNA"/>
</dbReference>
<dbReference type="SUPFAM" id="SSF51658">
    <property type="entry name" value="Xylose isomerase-like"/>
    <property type="match status" value="1"/>
</dbReference>
<dbReference type="Proteomes" id="UP001230220">
    <property type="component" value="Unassembled WGS sequence"/>
</dbReference>
<name>A0ABU0E1H9_9FIRM</name>
<reference evidence="2 3" key="1">
    <citation type="submission" date="2023-07" db="EMBL/GenBank/DDBJ databases">
        <title>Genomic Encyclopedia of Type Strains, Phase IV (KMG-IV): sequencing the most valuable type-strain genomes for metagenomic binning, comparative biology and taxonomic classification.</title>
        <authorList>
            <person name="Goeker M."/>
        </authorList>
    </citation>
    <scope>NUCLEOTIDE SEQUENCE [LARGE SCALE GENOMIC DNA]</scope>
    <source>
        <strain evidence="2 3">DSM 16784</strain>
    </source>
</reference>
<evidence type="ECO:0000313" key="2">
    <source>
        <dbReference type="EMBL" id="MDQ0360738.1"/>
    </source>
</evidence>